<protein>
    <submittedName>
        <fullName evidence="1">Uncharacterized protein</fullName>
    </submittedName>
</protein>
<dbReference type="AlphaFoldDB" id="A0A453PTU9"/>
<dbReference type="Proteomes" id="UP000015105">
    <property type="component" value="Chromosome 6D"/>
</dbReference>
<reference evidence="2" key="2">
    <citation type="journal article" date="2017" name="Nat. Plants">
        <title>The Aegilops tauschii genome reveals multiple impacts of transposons.</title>
        <authorList>
            <person name="Zhao G."/>
            <person name="Zou C."/>
            <person name="Li K."/>
            <person name="Wang K."/>
            <person name="Li T."/>
            <person name="Gao L."/>
            <person name="Zhang X."/>
            <person name="Wang H."/>
            <person name="Yang Z."/>
            <person name="Liu X."/>
            <person name="Jiang W."/>
            <person name="Mao L."/>
            <person name="Kong X."/>
            <person name="Jiao Y."/>
            <person name="Jia J."/>
        </authorList>
    </citation>
    <scope>NUCLEOTIDE SEQUENCE [LARGE SCALE GENOMIC DNA]</scope>
    <source>
        <strain evidence="2">cv. AL8/78</strain>
    </source>
</reference>
<accession>A0A453PTU9</accession>
<reference evidence="1" key="3">
    <citation type="journal article" date="2017" name="Nature">
        <title>Genome sequence of the progenitor of the wheat D genome Aegilops tauschii.</title>
        <authorList>
            <person name="Luo M.C."/>
            <person name="Gu Y.Q."/>
            <person name="Puiu D."/>
            <person name="Wang H."/>
            <person name="Twardziok S.O."/>
            <person name="Deal K.R."/>
            <person name="Huo N."/>
            <person name="Zhu T."/>
            <person name="Wang L."/>
            <person name="Wang Y."/>
            <person name="McGuire P.E."/>
            <person name="Liu S."/>
            <person name="Long H."/>
            <person name="Ramasamy R.K."/>
            <person name="Rodriguez J.C."/>
            <person name="Van S.L."/>
            <person name="Yuan L."/>
            <person name="Wang Z."/>
            <person name="Xia Z."/>
            <person name="Xiao L."/>
            <person name="Anderson O.D."/>
            <person name="Ouyang S."/>
            <person name="Liang Y."/>
            <person name="Zimin A.V."/>
            <person name="Pertea G."/>
            <person name="Qi P."/>
            <person name="Bennetzen J.L."/>
            <person name="Dai X."/>
            <person name="Dawson M.W."/>
            <person name="Muller H.G."/>
            <person name="Kugler K."/>
            <person name="Rivarola-Duarte L."/>
            <person name="Spannagl M."/>
            <person name="Mayer K.F.X."/>
            <person name="Lu F.H."/>
            <person name="Bevan M.W."/>
            <person name="Leroy P."/>
            <person name="Li P."/>
            <person name="You F.M."/>
            <person name="Sun Q."/>
            <person name="Liu Z."/>
            <person name="Lyons E."/>
            <person name="Wicker T."/>
            <person name="Salzberg S.L."/>
            <person name="Devos K.M."/>
            <person name="Dvorak J."/>
        </authorList>
    </citation>
    <scope>NUCLEOTIDE SEQUENCE [LARGE SCALE GENOMIC DNA]</scope>
    <source>
        <strain evidence="1">cv. AL8/78</strain>
    </source>
</reference>
<name>A0A453PTU9_AEGTS</name>
<evidence type="ECO:0000313" key="1">
    <source>
        <dbReference type="EnsemblPlants" id="AET6Gv20855200.2"/>
    </source>
</evidence>
<proteinExistence type="predicted"/>
<reference evidence="1" key="4">
    <citation type="submission" date="2019-03" db="UniProtKB">
        <authorList>
            <consortium name="EnsemblPlants"/>
        </authorList>
    </citation>
    <scope>IDENTIFICATION</scope>
</reference>
<sequence>SRDLEIHFVQLNLFKLFLFENQKNLCQNNGCEEEQKALGKCTWCSS</sequence>
<dbReference type="Gramene" id="AET6Gv20855200.2">
    <property type="protein sequence ID" value="AET6Gv20855200.2"/>
    <property type="gene ID" value="AET6Gv20855200"/>
</dbReference>
<dbReference type="EnsemblPlants" id="AET6Gv20855200.2">
    <property type="protein sequence ID" value="AET6Gv20855200.2"/>
    <property type="gene ID" value="AET6Gv20855200"/>
</dbReference>
<evidence type="ECO:0000313" key="2">
    <source>
        <dbReference type="Proteomes" id="UP000015105"/>
    </source>
</evidence>
<reference evidence="1" key="5">
    <citation type="journal article" date="2021" name="G3 (Bethesda)">
        <title>Aegilops tauschii genome assembly Aet v5.0 features greater sequence contiguity and improved annotation.</title>
        <authorList>
            <person name="Wang L."/>
            <person name="Zhu T."/>
            <person name="Rodriguez J.C."/>
            <person name="Deal K.R."/>
            <person name="Dubcovsky J."/>
            <person name="McGuire P.E."/>
            <person name="Lux T."/>
            <person name="Spannagl M."/>
            <person name="Mayer K.F.X."/>
            <person name="Baldrich P."/>
            <person name="Meyers B.C."/>
            <person name="Huo N."/>
            <person name="Gu Y.Q."/>
            <person name="Zhou H."/>
            <person name="Devos K.M."/>
            <person name="Bennetzen J.L."/>
            <person name="Unver T."/>
            <person name="Budak H."/>
            <person name="Gulick P.J."/>
            <person name="Galiba G."/>
            <person name="Kalapos B."/>
            <person name="Nelson D.R."/>
            <person name="Li P."/>
            <person name="You F.M."/>
            <person name="Luo M.C."/>
            <person name="Dvorak J."/>
        </authorList>
    </citation>
    <scope>NUCLEOTIDE SEQUENCE [LARGE SCALE GENOMIC DNA]</scope>
    <source>
        <strain evidence="1">cv. AL8/78</strain>
    </source>
</reference>
<reference evidence="2" key="1">
    <citation type="journal article" date="2014" name="Science">
        <title>Ancient hybridizations among the ancestral genomes of bread wheat.</title>
        <authorList>
            <consortium name="International Wheat Genome Sequencing Consortium,"/>
            <person name="Marcussen T."/>
            <person name="Sandve S.R."/>
            <person name="Heier L."/>
            <person name="Spannagl M."/>
            <person name="Pfeifer M."/>
            <person name="Jakobsen K.S."/>
            <person name="Wulff B.B."/>
            <person name="Steuernagel B."/>
            <person name="Mayer K.F."/>
            <person name="Olsen O.A."/>
        </authorList>
    </citation>
    <scope>NUCLEOTIDE SEQUENCE [LARGE SCALE GENOMIC DNA]</scope>
    <source>
        <strain evidence="2">cv. AL8/78</strain>
    </source>
</reference>
<organism evidence="1 2">
    <name type="scientific">Aegilops tauschii subsp. strangulata</name>
    <name type="common">Goatgrass</name>
    <dbReference type="NCBI Taxonomy" id="200361"/>
    <lineage>
        <taxon>Eukaryota</taxon>
        <taxon>Viridiplantae</taxon>
        <taxon>Streptophyta</taxon>
        <taxon>Embryophyta</taxon>
        <taxon>Tracheophyta</taxon>
        <taxon>Spermatophyta</taxon>
        <taxon>Magnoliopsida</taxon>
        <taxon>Liliopsida</taxon>
        <taxon>Poales</taxon>
        <taxon>Poaceae</taxon>
        <taxon>BOP clade</taxon>
        <taxon>Pooideae</taxon>
        <taxon>Triticodae</taxon>
        <taxon>Triticeae</taxon>
        <taxon>Triticinae</taxon>
        <taxon>Aegilops</taxon>
    </lineage>
</organism>
<keyword evidence="2" id="KW-1185">Reference proteome</keyword>